<organism evidence="2 3">
    <name type="scientific">Roseburia lenta</name>
    <dbReference type="NCBI Taxonomy" id="2763061"/>
    <lineage>
        <taxon>Bacteria</taxon>
        <taxon>Bacillati</taxon>
        <taxon>Bacillota</taxon>
        <taxon>Clostridia</taxon>
        <taxon>Lachnospirales</taxon>
        <taxon>Lachnospiraceae</taxon>
        <taxon>Roseburia</taxon>
    </lineage>
</organism>
<dbReference type="EMBL" id="JACOPG010000001">
    <property type="protein sequence ID" value="MBC5685718.1"/>
    <property type="molecule type" value="Genomic_DNA"/>
</dbReference>
<feature type="transmembrane region" description="Helical" evidence="1">
    <location>
        <begin position="21"/>
        <end position="39"/>
    </location>
</feature>
<gene>
    <name evidence="2" type="ORF">H8R94_03645</name>
</gene>
<feature type="transmembrane region" description="Helical" evidence="1">
    <location>
        <begin position="227"/>
        <end position="246"/>
    </location>
</feature>
<feature type="transmembrane region" description="Helical" evidence="1">
    <location>
        <begin position="45"/>
        <end position="62"/>
    </location>
</feature>
<accession>A0ABR7GE54</accession>
<keyword evidence="1" id="KW-0812">Transmembrane</keyword>
<dbReference type="Proteomes" id="UP000643810">
    <property type="component" value="Unassembled WGS sequence"/>
</dbReference>
<evidence type="ECO:0000313" key="3">
    <source>
        <dbReference type="Proteomes" id="UP000643810"/>
    </source>
</evidence>
<dbReference type="RefSeq" id="WP_118534514.1">
    <property type="nucleotide sequence ID" value="NZ_JACOPG010000001.1"/>
</dbReference>
<evidence type="ECO:0008006" key="4">
    <source>
        <dbReference type="Google" id="ProtNLM"/>
    </source>
</evidence>
<protein>
    <recommendedName>
        <fullName evidence="4">Flp pilus assembly protein TadB</fullName>
    </recommendedName>
</protein>
<reference evidence="2 3" key="1">
    <citation type="submission" date="2020-08" db="EMBL/GenBank/DDBJ databases">
        <title>Genome public.</title>
        <authorList>
            <person name="Liu C."/>
            <person name="Sun Q."/>
        </authorList>
    </citation>
    <scope>NUCLEOTIDE SEQUENCE [LARGE SCALE GENOMIC DNA]</scope>
    <source>
        <strain evidence="2 3">NSJ-9</strain>
    </source>
</reference>
<feature type="transmembrane region" description="Helical" evidence="1">
    <location>
        <begin position="197"/>
        <end position="215"/>
    </location>
</feature>
<evidence type="ECO:0000313" key="2">
    <source>
        <dbReference type="EMBL" id="MBC5685718.1"/>
    </source>
</evidence>
<name>A0ABR7GE54_9FIRM</name>
<evidence type="ECO:0000256" key="1">
    <source>
        <dbReference type="SAM" id="Phobius"/>
    </source>
</evidence>
<proteinExistence type="predicted"/>
<keyword evidence="1" id="KW-1133">Transmembrane helix</keyword>
<keyword evidence="1" id="KW-0472">Membrane</keyword>
<sequence length="445" mass="51240">MKRKLLWDELYQYGYVFSWKKSLGMYGVVVAFALLLGRYFHLDGIYLVLLCGWCAFLFPFFLRNLYRNRYGQLQFVEANTYMEQFLYSFQKSGKVLVTLKDVEKLLAKGRMHTCIRDAITYIEKTYGENQVEAKALSRIEQEYPLQQMATMHRFALQVEQNGGEYGDAILLMLDARRMWADREYELLKEKKRKRTQILVSVVVSLLLCSAFVYVANGISMTISDYALVKVTTLATLLIDLWIFYVADKKLASGSMEKTCDEKDLLRQYEKVKRCDAAGKRELGYGIAKRKVTRALQKVFPQWLLEVSLLLQSENVQVAIMESYEEAPLLLKPELRQLIQDLQQKPTDMEPYLAFLQTYALPEVQSSMKMLYSLSEGTGGNASSQISDIIRRNQLLFDQAQKMKNEDALGGLYALFLAPQLTGGAKMLVDMVMLFYVMMASSILQM</sequence>
<keyword evidence="3" id="KW-1185">Reference proteome</keyword>
<comment type="caution">
    <text evidence="2">The sequence shown here is derived from an EMBL/GenBank/DDBJ whole genome shotgun (WGS) entry which is preliminary data.</text>
</comment>